<evidence type="ECO:0000313" key="2">
    <source>
        <dbReference type="Proteomes" id="UP000626982"/>
    </source>
</evidence>
<dbReference type="InterPro" id="IPR004260">
    <property type="entry name" value="Pyr-dimer_DNA_glycosylase"/>
</dbReference>
<evidence type="ECO:0000313" key="1">
    <source>
        <dbReference type="EMBL" id="GGN76555.1"/>
    </source>
</evidence>
<protein>
    <submittedName>
        <fullName evidence="1">Pyrimidine dimer DNA glycosylase /DNA-(Apurinic or apyrimidinic site) lyase</fullName>
    </submittedName>
</protein>
<gene>
    <name evidence="1" type="ORF">GCM10010968_00020</name>
</gene>
<dbReference type="RefSeq" id="WP_188714716.1">
    <property type="nucleotide sequence ID" value="NZ_BAABBD010000001.1"/>
</dbReference>
<proteinExistence type="predicted"/>
<dbReference type="Proteomes" id="UP000626982">
    <property type="component" value="Unassembled WGS sequence"/>
</dbReference>
<organism evidence="1 2">
    <name type="scientific">Agrococcus terreus</name>
    <dbReference type="NCBI Taxonomy" id="574649"/>
    <lineage>
        <taxon>Bacteria</taxon>
        <taxon>Bacillati</taxon>
        <taxon>Actinomycetota</taxon>
        <taxon>Actinomycetes</taxon>
        <taxon>Micrococcales</taxon>
        <taxon>Microbacteriaceae</taxon>
        <taxon>Agrococcus</taxon>
    </lineage>
</organism>
<comment type="caution">
    <text evidence="1">The sequence shown here is derived from an EMBL/GenBank/DDBJ whole genome shotgun (WGS) entry which is preliminary data.</text>
</comment>
<accession>A0ABQ2K924</accession>
<dbReference type="EMBL" id="BMLM01000001">
    <property type="protein sequence ID" value="GGN76555.1"/>
    <property type="molecule type" value="Genomic_DNA"/>
</dbReference>
<dbReference type="GO" id="GO:0016829">
    <property type="term" value="F:lyase activity"/>
    <property type="evidence" value="ECO:0007669"/>
    <property type="project" value="UniProtKB-KW"/>
</dbReference>
<keyword evidence="2" id="KW-1185">Reference proteome</keyword>
<sequence>MRLWSLHPAHLDQKGLVAWWREGLLAQAVLAGRTKGYTRHPQLERFRETSDPVAAIGAHLGHVQREASVRGYRFDAARILVPEPPEAVLDGAMALPPIEVTTGQLAFEWAHLGAKLAVRGPGRWAAGPVAHPGFVVVPGPIASWERP</sequence>
<reference evidence="2" key="1">
    <citation type="journal article" date="2019" name="Int. J. Syst. Evol. Microbiol.">
        <title>The Global Catalogue of Microorganisms (GCM) 10K type strain sequencing project: providing services to taxonomists for standard genome sequencing and annotation.</title>
        <authorList>
            <consortium name="The Broad Institute Genomics Platform"/>
            <consortium name="The Broad Institute Genome Sequencing Center for Infectious Disease"/>
            <person name="Wu L."/>
            <person name="Ma J."/>
        </authorList>
    </citation>
    <scope>NUCLEOTIDE SEQUENCE [LARGE SCALE GENOMIC DNA]</scope>
    <source>
        <strain evidence="2">CGMCC 1.6960</strain>
    </source>
</reference>
<name>A0ABQ2K924_9MICO</name>
<keyword evidence="1" id="KW-0456">Lyase</keyword>
<dbReference type="Pfam" id="PF03013">
    <property type="entry name" value="Pyr_excise"/>
    <property type="match status" value="1"/>
</dbReference>